<evidence type="ECO:0000313" key="2">
    <source>
        <dbReference type="EMBL" id="KAH0773639.1"/>
    </source>
</evidence>
<organism evidence="2 3">
    <name type="scientific">Solanum tuberosum</name>
    <name type="common">Potato</name>
    <dbReference type="NCBI Taxonomy" id="4113"/>
    <lineage>
        <taxon>Eukaryota</taxon>
        <taxon>Viridiplantae</taxon>
        <taxon>Streptophyta</taxon>
        <taxon>Embryophyta</taxon>
        <taxon>Tracheophyta</taxon>
        <taxon>Spermatophyta</taxon>
        <taxon>Magnoliopsida</taxon>
        <taxon>eudicotyledons</taxon>
        <taxon>Gunneridae</taxon>
        <taxon>Pentapetalae</taxon>
        <taxon>asterids</taxon>
        <taxon>lamiids</taxon>
        <taxon>Solanales</taxon>
        <taxon>Solanaceae</taxon>
        <taxon>Solanoideae</taxon>
        <taxon>Solaneae</taxon>
        <taxon>Solanum</taxon>
    </lineage>
</organism>
<protein>
    <submittedName>
        <fullName evidence="2">Uncharacterized protein</fullName>
    </submittedName>
</protein>
<reference evidence="2 3" key="1">
    <citation type="journal article" date="2021" name="bioRxiv">
        <title>Chromosome-scale and haplotype-resolved genome assembly of a tetraploid potato cultivar.</title>
        <authorList>
            <person name="Sun H."/>
            <person name="Jiao W.-B."/>
            <person name="Krause K."/>
            <person name="Campoy J.A."/>
            <person name="Goel M."/>
            <person name="Folz-Donahue K."/>
            <person name="Kukat C."/>
            <person name="Huettel B."/>
            <person name="Schneeberger K."/>
        </authorList>
    </citation>
    <scope>NUCLEOTIDE SEQUENCE [LARGE SCALE GENOMIC DNA]</scope>
    <source>
        <strain evidence="2">SolTubOtavaFocal</strain>
        <tissue evidence="2">Leaves</tissue>
    </source>
</reference>
<feature type="region of interest" description="Disordered" evidence="1">
    <location>
        <begin position="29"/>
        <end position="50"/>
    </location>
</feature>
<evidence type="ECO:0000313" key="3">
    <source>
        <dbReference type="Proteomes" id="UP000826656"/>
    </source>
</evidence>
<accession>A0ABQ7W0V8</accession>
<keyword evidence="3" id="KW-1185">Reference proteome</keyword>
<evidence type="ECO:0000256" key="1">
    <source>
        <dbReference type="SAM" id="MobiDB-lite"/>
    </source>
</evidence>
<comment type="caution">
    <text evidence="2">The sequence shown here is derived from an EMBL/GenBank/DDBJ whole genome shotgun (WGS) entry which is preliminary data.</text>
</comment>
<proteinExistence type="predicted"/>
<gene>
    <name evidence="2" type="ORF">KY290_010776</name>
</gene>
<name>A0ABQ7W0V8_SOLTU</name>
<dbReference type="Proteomes" id="UP000826656">
    <property type="component" value="Unassembled WGS sequence"/>
</dbReference>
<dbReference type="EMBL" id="JAIVGD010000005">
    <property type="protein sequence ID" value="KAH0773639.1"/>
    <property type="molecule type" value="Genomic_DNA"/>
</dbReference>
<feature type="compositionally biased region" description="Basic and acidic residues" evidence="1">
    <location>
        <begin position="35"/>
        <end position="50"/>
    </location>
</feature>
<sequence length="82" mass="9271">MDLLTKHIMADSEMDINLDEEGWNYSREGQYNRPANREKGNWQNRDGYKNDRSGVYVPLGNKDCASGSSSGSKLEDMLAKVL</sequence>